<feature type="transmembrane region" description="Helical" evidence="1">
    <location>
        <begin position="55"/>
        <end position="81"/>
    </location>
</feature>
<feature type="transmembrane region" description="Helical" evidence="1">
    <location>
        <begin position="93"/>
        <end position="115"/>
    </location>
</feature>
<evidence type="ECO:0000313" key="3">
    <source>
        <dbReference type="Proteomes" id="UP000184693"/>
    </source>
</evidence>
<accession>A0A1N6JQI6</accession>
<dbReference type="AlphaFoldDB" id="A0A1N6JQI6"/>
<feature type="transmembrane region" description="Helical" evidence="1">
    <location>
        <begin position="14"/>
        <end position="35"/>
    </location>
</feature>
<keyword evidence="1" id="KW-0472">Membrane</keyword>
<dbReference type="Proteomes" id="UP000184693">
    <property type="component" value="Unassembled WGS sequence"/>
</dbReference>
<feature type="transmembrane region" description="Helical" evidence="1">
    <location>
        <begin position="127"/>
        <end position="151"/>
    </location>
</feature>
<organism evidence="2 3">
    <name type="scientific">Paraburkholderia phenazinium</name>
    <dbReference type="NCBI Taxonomy" id="60549"/>
    <lineage>
        <taxon>Bacteria</taxon>
        <taxon>Pseudomonadati</taxon>
        <taxon>Pseudomonadota</taxon>
        <taxon>Betaproteobacteria</taxon>
        <taxon>Burkholderiales</taxon>
        <taxon>Burkholderiaceae</taxon>
        <taxon>Paraburkholderia</taxon>
    </lineage>
</organism>
<dbReference type="OrthoDB" id="9135504at2"/>
<keyword evidence="1" id="KW-1133">Transmembrane helix</keyword>
<gene>
    <name evidence="2" type="ORF">SAMN05444168_4826</name>
</gene>
<dbReference type="EMBL" id="FSRM01000002">
    <property type="protein sequence ID" value="SIO46608.1"/>
    <property type="molecule type" value="Genomic_DNA"/>
</dbReference>
<name>A0A1N6JQI6_9BURK</name>
<sequence length="156" mass="16738">MAKHGQFITLGRSVIAYPIAVAAGAMTFIPALIVGSTQLPGVAAKHGFVFSIPHFFGVELGAALLGLAIFALPIFPFYVAGMIVANKVGTRHWLYFATMGVVLSVGLWAGMIFLSPRVDNEHFAFSVLIRLVAPVGVVSGLACWLFLYLTWLREAS</sequence>
<evidence type="ECO:0000313" key="2">
    <source>
        <dbReference type="EMBL" id="SIO46608.1"/>
    </source>
</evidence>
<keyword evidence="1" id="KW-0812">Transmembrane</keyword>
<dbReference type="RefSeq" id="WP_074266879.1">
    <property type="nucleotide sequence ID" value="NZ_FSRM01000002.1"/>
</dbReference>
<evidence type="ECO:0000256" key="1">
    <source>
        <dbReference type="SAM" id="Phobius"/>
    </source>
</evidence>
<protein>
    <submittedName>
        <fullName evidence="2">Uncharacterized protein</fullName>
    </submittedName>
</protein>
<proteinExistence type="predicted"/>
<reference evidence="2 3" key="1">
    <citation type="submission" date="2016-11" db="EMBL/GenBank/DDBJ databases">
        <authorList>
            <person name="Jaros S."/>
            <person name="Januszkiewicz K."/>
            <person name="Wedrychowicz H."/>
        </authorList>
    </citation>
    <scope>NUCLEOTIDE SEQUENCE [LARGE SCALE GENOMIC DNA]</scope>
    <source>
        <strain evidence="2 3">GAS86</strain>
    </source>
</reference>